<dbReference type="RefSeq" id="XP_046010734.1">
    <property type="nucleotide sequence ID" value="XM_046154575.1"/>
</dbReference>
<dbReference type="EMBL" id="JAGTJQ010000007">
    <property type="protein sequence ID" value="KAH7027935.1"/>
    <property type="molecule type" value="Genomic_DNA"/>
</dbReference>
<keyword evidence="2" id="KW-1185">Reference proteome</keyword>
<dbReference type="Proteomes" id="UP000756346">
    <property type="component" value="Unassembled WGS sequence"/>
</dbReference>
<sequence>MWDSTRLRECLQRCKHGVSRARSPHEGFVLCQGTRDVWELPLGFGWASVVPSQFLIAHHTCFQIN</sequence>
<dbReference type="GeneID" id="70184121"/>
<evidence type="ECO:0000313" key="2">
    <source>
        <dbReference type="Proteomes" id="UP000756346"/>
    </source>
</evidence>
<gene>
    <name evidence="1" type="ORF">B0I36DRAFT_328288</name>
</gene>
<accession>A0A9P8Y5D0</accession>
<organism evidence="1 2">
    <name type="scientific">Microdochium trichocladiopsis</name>
    <dbReference type="NCBI Taxonomy" id="1682393"/>
    <lineage>
        <taxon>Eukaryota</taxon>
        <taxon>Fungi</taxon>
        <taxon>Dikarya</taxon>
        <taxon>Ascomycota</taxon>
        <taxon>Pezizomycotina</taxon>
        <taxon>Sordariomycetes</taxon>
        <taxon>Xylariomycetidae</taxon>
        <taxon>Xylariales</taxon>
        <taxon>Microdochiaceae</taxon>
        <taxon>Microdochium</taxon>
    </lineage>
</organism>
<evidence type="ECO:0000313" key="1">
    <source>
        <dbReference type="EMBL" id="KAH7027935.1"/>
    </source>
</evidence>
<protein>
    <submittedName>
        <fullName evidence="1">Uncharacterized protein</fullName>
    </submittedName>
</protein>
<reference evidence="1" key="1">
    <citation type="journal article" date="2021" name="Nat. Commun.">
        <title>Genetic determinants of endophytism in the Arabidopsis root mycobiome.</title>
        <authorList>
            <person name="Mesny F."/>
            <person name="Miyauchi S."/>
            <person name="Thiergart T."/>
            <person name="Pickel B."/>
            <person name="Atanasova L."/>
            <person name="Karlsson M."/>
            <person name="Huettel B."/>
            <person name="Barry K.W."/>
            <person name="Haridas S."/>
            <person name="Chen C."/>
            <person name="Bauer D."/>
            <person name="Andreopoulos W."/>
            <person name="Pangilinan J."/>
            <person name="LaButti K."/>
            <person name="Riley R."/>
            <person name="Lipzen A."/>
            <person name="Clum A."/>
            <person name="Drula E."/>
            <person name="Henrissat B."/>
            <person name="Kohler A."/>
            <person name="Grigoriev I.V."/>
            <person name="Martin F.M."/>
            <person name="Hacquard S."/>
        </authorList>
    </citation>
    <scope>NUCLEOTIDE SEQUENCE</scope>
    <source>
        <strain evidence="1">MPI-CAGE-CH-0230</strain>
    </source>
</reference>
<dbReference type="AlphaFoldDB" id="A0A9P8Y5D0"/>
<name>A0A9P8Y5D0_9PEZI</name>
<proteinExistence type="predicted"/>
<comment type="caution">
    <text evidence="1">The sequence shown here is derived from an EMBL/GenBank/DDBJ whole genome shotgun (WGS) entry which is preliminary data.</text>
</comment>